<dbReference type="GO" id="GO:0005634">
    <property type="term" value="C:nucleus"/>
    <property type="evidence" value="ECO:0007669"/>
    <property type="project" value="TreeGrafter"/>
</dbReference>
<proteinExistence type="predicted"/>
<keyword evidence="3" id="KW-0378">Hydrolase</keyword>
<evidence type="ECO:0000259" key="6">
    <source>
        <dbReference type="SMART" id="SM00479"/>
    </source>
</evidence>
<sequence>MSLPDINRYVALDCEMVGVRDPDRFGGQMSRAACVAIVNHYGGVLFHSYIHAPRHEVLDWRSYITGIYPGDLDNAPSLTEVQGQVFNILRGKIIVGHSVNQDLDALGFTAPASILRDVATYRPFLFDGQLRSLRDLARNILGRSIQVGVHDPVEDAQASMDIFLAVRRAYEKSVSNGNLSAFYSQGFELSDC</sequence>
<comment type="function">
    <text evidence="5">Exoribonuclease involved in ribosome biosynthesis. Involved in the processing of ITS1, the internal transcribed spacer localized between the 18S and 5.8S rRNAs.</text>
</comment>
<dbReference type="GO" id="GO:0006364">
    <property type="term" value="P:rRNA processing"/>
    <property type="evidence" value="ECO:0007669"/>
    <property type="project" value="UniProtKB-KW"/>
</dbReference>
<evidence type="ECO:0000256" key="1">
    <source>
        <dbReference type="ARBA" id="ARBA00022552"/>
    </source>
</evidence>
<dbReference type="SMART" id="SM00479">
    <property type="entry name" value="EXOIII"/>
    <property type="match status" value="1"/>
</dbReference>
<dbReference type="InParanoid" id="A0A4Q1BB45"/>
<dbReference type="PANTHER" id="PTHR12801">
    <property type="entry name" value="RNA EXONUCLEASE REXO1 / RECO3 FAMILY MEMBER-RELATED"/>
    <property type="match status" value="1"/>
</dbReference>
<dbReference type="InterPro" id="IPR013520">
    <property type="entry name" value="Ribonucl_H"/>
</dbReference>
<evidence type="ECO:0000313" key="8">
    <source>
        <dbReference type="Proteomes" id="UP000289152"/>
    </source>
</evidence>
<name>A0A4Q1BB45_TREME</name>
<dbReference type="GO" id="GO:0003676">
    <property type="term" value="F:nucleic acid binding"/>
    <property type="evidence" value="ECO:0007669"/>
    <property type="project" value="InterPro"/>
</dbReference>
<evidence type="ECO:0000256" key="2">
    <source>
        <dbReference type="ARBA" id="ARBA00022722"/>
    </source>
</evidence>
<evidence type="ECO:0000256" key="3">
    <source>
        <dbReference type="ARBA" id="ARBA00022801"/>
    </source>
</evidence>
<protein>
    <recommendedName>
        <fullName evidence="6">Exonuclease domain-containing protein</fullName>
    </recommendedName>
</protein>
<dbReference type="GO" id="GO:0004527">
    <property type="term" value="F:exonuclease activity"/>
    <property type="evidence" value="ECO:0007669"/>
    <property type="project" value="UniProtKB-KW"/>
</dbReference>
<dbReference type="VEuPathDB" id="FungiDB:TREMEDRAFT_60822"/>
<gene>
    <name evidence="7" type="ORF">M231_06732</name>
</gene>
<dbReference type="STRING" id="5217.A0A4Q1BB45"/>
<evidence type="ECO:0000256" key="4">
    <source>
        <dbReference type="ARBA" id="ARBA00022839"/>
    </source>
</evidence>
<feature type="domain" description="Exonuclease" evidence="6">
    <location>
        <begin position="8"/>
        <end position="172"/>
    </location>
</feature>
<keyword evidence="4" id="KW-0269">Exonuclease</keyword>
<evidence type="ECO:0000256" key="5">
    <source>
        <dbReference type="ARBA" id="ARBA00025599"/>
    </source>
</evidence>
<reference evidence="7 8" key="1">
    <citation type="submission" date="2016-06" db="EMBL/GenBank/DDBJ databases">
        <title>Evolution of pathogenesis and genome organization in the Tremellales.</title>
        <authorList>
            <person name="Cuomo C."/>
            <person name="Litvintseva A."/>
            <person name="Heitman J."/>
            <person name="Chen Y."/>
            <person name="Sun S."/>
            <person name="Springer D."/>
            <person name="Dromer F."/>
            <person name="Young S."/>
            <person name="Zeng Q."/>
            <person name="Chapman S."/>
            <person name="Gujja S."/>
            <person name="Saif S."/>
            <person name="Birren B."/>
        </authorList>
    </citation>
    <scope>NUCLEOTIDE SEQUENCE [LARGE SCALE GENOMIC DNA]</scope>
    <source>
        <strain evidence="7 8">ATCC 28783</strain>
    </source>
</reference>
<organism evidence="7 8">
    <name type="scientific">Tremella mesenterica</name>
    <name type="common">Jelly fungus</name>
    <dbReference type="NCBI Taxonomy" id="5217"/>
    <lineage>
        <taxon>Eukaryota</taxon>
        <taxon>Fungi</taxon>
        <taxon>Dikarya</taxon>
        <taxon>Basidiomycota</taxon>
        <taxon>Agaricomycotina</taxon>
        <taxon>Tremellomycetes</taxon>
        <taxon>Tremellales</taxon>
        <taxon>Tremellaceae</taxon>
        <taxon>Tremella</taxon>
    </lineage>
</organism>
<evidence type="ECO:0000313" key="7">
    <source>
        <dbReference type="EMBL" id="RXK36018.1"/>
    </source>
</evidence>
<keyword evidence="1" id="KW-0698">rRNA processing</keyword>
<dbReference type="PANTHER" id="PTHR12801:SF45">
    <property type="entry name" value="RNA EXONUCLEASE 4"/>
    <property type="match status" value="1"/>
</dbReference>
<dbReference type="SUPFAM" id="SSF53098">
    <property type="entry name" value="Ribonuclease H-like"/>
    <property type="match status" value="1"/>
</dbReference>
<dbReference type="Gene3D" id="3.30.420.10">
    <property type="entry name" value="Ribonuclease H-like superfamily/Ribonuclease H"/>
    <property type="match status" value="1"/>
</dbReference>
<dbReference type="InterPro" id="IPR047021">
    <property type="entry name" value="REXO1/3/4-like"/>
</dbReference>
<keyword evidence="8" id="KW-1185">Reference proteome</keyword>
<keyword evidence="2" id="KW-0540">Nuclease</keyword>
<accession>A0A4Q1BB45</accession>
<dbReference type="Proteomes" id="UP000289152">
    <property type="component" value="Unassembled WGS sequence"/>
</dbReference>
<dbReference type="Pfam" id="PF00929">
    <property type="entry name" value="RNase_T"/>
    <property type="match status" value="1"/>
</dbReference>
<comment type="caution">
    <text evidence="7">The sequence shown here is derived from an EMBL/GenBank/DDBJ whole genome shotgun (WGS) entry which is preliminary data.</text>
</comment>
<dbReference type="AlphaFoldDB" id="A0A4Q1BB45"/>
<dbReference type="InterPro" id="IPR012337">
    <property type="entry name" value="RNaseH-like_sf"/>
</dbReference>
<dbReference type="OrthoDB" id="8191639at2759"/>
<dbReference type="InterPro" id="IPR036397">
    <property type="entry name" value="RNaseH_sf"/>
</dbReference>
<dbReference type="EMBL" id="SDIL01000112">
    <property type="protein sequence ID" value="RXK36018.1"/>
    <property type="molecule type" value="Genomic_DNA"/>
</dbReference>